<dbReference type="CDD" id="cd02440">
    <property type="entry name" value="AdoMet_MTases"/>
    <property type="match status" value="1"/>
</dbReference>
<evidence type="ECO:0000313" key="5">
    <source>
        <dbReference type="EMBL" id="ELY56056.1"/>
    </source>
</evidence>
<dbReference type="STRING" id="1227497.C491_13942"/>
<protein>
    <submittedName>
        <fullName evidence="5">Methyltransferase type 11</fullName>
    </submittedName>
</protein>
<accession>L9X3N3</accession>
<dbReference type="GO" id="GO:0032259">
    <property type="term" value="P:methylation"/>
    <property type="evidence" value="ECO:0007669"/>
    <property type="project" value="UniProtKB-KW"/>
</dbReference>
<evidence type="ECO:0000313" key="6">
    <source>
        <dbReference type="Proteomes" id="UP000011688"/>
    </source>
</evidence>
<dbReference type="PANTHER" id="PTHR43464">
    <property type="entry name" value="METHYLTRANSFERASE"/>
    <property type="match status" value="1"/>
</dbReference>
<dbReference type="RefSeq" id="WP_005557265.1">
    <property type="nucleotide sequence ID" value="NZ_AOIB01000028.1"/>
</dbReference>
<sequence>MTDDRSRWNEKYGDPEFELPEDPIPELERWIETLPNGRALDVATGTGRNALYLAEQGYEVDAVDVSDEALELARKRAVERGIDVDWIRADLEEFDPERDTYDVITVSFFAALEYLPDLKEALAPGGVLVYEHHLRSTDDVEIGPSSKRHRYRSNDLLRACLDLTILHYEERVRTVTDGTAAVVTLIARNSSGGTQSYPNLAEANETS</sequence>
<evidence type="ECO:0000256" key="1">
    <source>
        <dbReference type="ARBA" id="ARBA00022603"/>
    </source>
</evidence>
<dbReference type="Pfam" id="PF13649">
    <property type="entry name" value="Methyltransf_25"/>
    <property type="match status" value="1"/>
</dbReference>
<proteinExistence type="predicted"/>
<dbReference type="Proteomes" id="UP000011688">
    <property type="component" value="Unassembled WGS sequence"/>
</dbReference>
<keyword evidence="2 5" id="KW-0808">Transferase</keyword>
<dbReference type="AlphaFoldDB" id="L9X3N3"/>
<name>L9X3N3_9EURY</name>
<comment type="caution">
    <text evidence="5">The sequence shown here is derived from an EMBL/GenBank/DDBJ whole genome shotgun (WGS) entry which is preliminary data.</text>
</comment>
<dbReference type="EMBL" id="AOIB01000028">
    <property type="protein sequence ID" value="ELY56056.1"/>
    <property type="molecule type" value="Genomic_DNA"/>
</dbReference>
<dbReference type="OrthoDB" id="56895at2157"/>
<evidence type="ECO:0000256" key="2">
    <source>
        <dbReference type="ARBA" id="ARBA00022679"/>
    </source>
</evidence>
<dbReference type="Gene3D" id="3.40.50.150">
    <property type="entry name" value="Vaccinia Virus protein VP39"/>
    <property type="match status" value="1"/>
</dbReference>
<feature type="domain" description="Methyltransferase" evidence="4">
    <location>
        <begin position="40"/>
        <end position="122"/>
    </location>
</feature>
<dbReference type="PATRIC" id="fig|1227497.3.peg.2844"/>
<keyword evidence="6" id="KW-1185">Reference proteome</keyword>
<dbReference type="InterPro" id="IPR029063">
    <property type="entry name" value="SAM-dependent_MTases_sf"/>
</dbReference>
<keyword evidence="1 5" id="KW-0489">Methyltransferase</keyword>
<dbReference type="InterPro" id="IPR041698">
    <property type="entry name" value="Methyltransf_25"/>
</dbReference>
<evidence type="ECO:0000259" key="4">
    <source>
        <dbReference type="Pfam" id="PF13649"/>
    </source>
</evidence>
<gene>
    <name evidence="5" type="ORF">C491_13942</name>
</gene>
<dbReference type="eggNOG" id="arCOG06202">
    <property type="taxonomic scope" value="Archaea"/>
</dbReference>
<organism evidence="5 6">
    <name type="scientific">Natronococcus amylolyticus DSM 10524</name>
    <dbReference type="NCBI Taxonomy" id="1227497"/>
    <lineage>
        <taxon>Archaea</taxon>
        <taxon>Methanobacteriati</taxon>
        <taxon>Methanobacteriota</taxon>
        <taxon>Stenosarchaea group</taxon>
        <taxon>Halobacteria</taxon>
        <taxon>Halobacteriales</taxon>
        <taxon>Natrialbaceae</taxon>
        <taxon>Natronococcus</taxon>
    </lineage>
</organism>
<dbReference type="SUPFAM" id="SSF53335">
    <property type="entry name" value="S-adenosyl-L-methionine-dependent methyltransferases"/>
    <property type="match status" value="1"/>
</dbReference>
<keyword evidence="3" id="KW-0949">S-adenosyl-L-methionine</keyword>
<dbReference type="GO" id="GO:0008168">
    <property type="term" value="F:methyltransferase activity"/>
    <property type="evidence" value="ECO:0007669"/>
    <property type="project" value="UniProtKB-KW"/>
</dbReference>
<evidence type="ECO:0000256" key="3">
    <source>
        <dbReference type="ARBA" id="ARBA00022691"/>
    </source>
</evidence>
<reference evidence="5 6" key="1">
    <citation type="journal article" date="2014" name="PLoS Genet.">
        <title>Phylogenetically driven sequencing of extremely halophilic archaea reveals strategies for static and dynamic osmo-response.</title>
        <authorList>
            <person name="Becker E.A."/>
            <person name="Seitzer P.M."/>
            <person name="Tritt A."/>
            <person name="Larsen D."/>
            <person name="Krusor M."/>
            <person name="Yao A.I."/>
            <person name="Wu D."/>
            <person name="Madern D."/>
            <person name="Eisen J.A."/>
            <person name="Darling A.E."/>
            <person name="Facciotti M.T."/>
        </authorList>
    </citation>
    <scope>NUCLEOTIDE SEQUENCE [LARGE SCALE GENOMIC DNA]</scope>
    <source>
        <strain evidence="5 6">DSM 10524</strain>
    </source>
</reference>
<dbReference type="PANTHER" id="PTHR43464:SF19">
    <property type="entry name" value="UBIQUINONE BIOSYNTHESIS O-METHYLTRANSFERASE, MITOCHONDRIAL"/>
    <property type="match status" value="1"/>
</dbReference>